<comment type="caution">
    <text evidence="1">The sequence shown here is derived from an EMBL/GenBank/DDBJ whole genome shotgun (WGS) entry which is preliminary data.</text>
</comment>
<sequence>MGRRIDKASIEAVSSFRPDSCRQANAVG</sequence>
<accession>A0A0F9GUF5</accession>
<name>A0A0F9GUF5_9ZZZZ</name>
<gene>
    <name evidence="1" type="ORF">LCGC14_1784800</name>
</gene>
<dbReference type="EMBL" id="LAZR01016943">
    <property type="protein sequence ID" value="KKM02399.1"/>
    <property type="molecule type" value="Genomic_DNA"/>
</dbReference>
<protein>
    <submittedName>
        <fullName evidence="1">Uncharacterized protein</fullName>
    </submittedName>
</protein>
<feature type="non-terminal residue" evidence="1">
    <location>
        <position position="28"/>
    </location>
</feature>
<organism evidence="1">
    <name type="scientific">marine sediment metagenome</name>
    <dbReference type="NCBI Taxonomy" id="412755"/>
    <lineage>
        <taxon>unclassified sequences</taxon>
        <taxon>metagenomes</taxon>
        <taxon>ecological metagenomes</taxon>
    </lineage>
</organism>
<evidence type="ECO:0000313" key="1">
    <source>
        <dbReference type="EMBL" id="KKM02399.1"/>
    </source>
</evidence>
<reference evidence="1" key="1">
    <citation type="journal article" date="2015" name="Nature">
        <title>Complex archaea that bridge the gap between prokaryotes and eukaryotes.</title>
        <authorList>
            <person name="Spang A."/>
            <person name="Saw J.H."/>
            <person name="Jorgensen S.L."/>
            <person name="Zaremba-Niedzwiedzka K."/>
            <person name="Martijn J."/>
            <person name="Lind A.E."/>
            <person name="van Eijk R."/>
            <person name="Schleper C."/>
            <person name="Guy L."/>
            <person name="Ettema T.J."/>
        </authorList>
    </citation>
    <scope>NUCLEOTIDE SEQUENCE</scope>
</reference>
<dbReference type="AlphaFoldDB" id="A0A0F9GUF5"/>
<proteinExistence type="predicted"/>